<sequence length="372" mass="39942">MSFFSPSHKLSFKSEDLSEGSSLWSHSLVGYSIGQRPYYERLLSAMKKAWNLKGPGHGLDGRTLVFARETLYSAKMVTEIPTSISKIASYVGIPISVDALTANRTRLTFARVCVQINKNSPLPDVIPIEIDRDDLNLKVVYDWKPTPCEGCGSLFHPFSLCSANPNPKPPIPSNSRPRGRSTSHHPNPRNLGQSSKPPVPRPSLEPPILGPPPALQTVATSGIGILPMVTPPLNSPTKSPKAVTPATQGPPPKPNSPLIPPLPNLNFPTEVSSSSDRPASFCLPPPLITTSNKFASLLPEEENIVDSSCPPLVTPLLVDKTLVSSIPKTTSSPNEHSSSSENASNSNSKSTTVKDSKKGKAKPVKKAKGSRY</sequence>
<organism evidence="2 3">
    <name type="scientific">Dendrobium nobile</name>
    <name type="common">Orchid</name>
    <dbReference type="NCBI Taxonomy" id="94219"/>
    <lineage>
        <taxon>Eukaryota</taxon>
        <taxon>Viridiplantae</taxon>
        <taxon>Streptophyta</taxon>
        <taxon>Embryophyta</taxon>
        <taxon>Tracheophyta</taxon>
        <taxon>Spermatophyta</taxon>
        <taxon>Magnoliopsida</taxon>
        <taxon>Liliopsida</taxon>
        <taxon>Asparagales</taxon>
        <taxon>Orchidaceae</taxon>
        <taxon>Epidendroideae</taxon>
        <taxon>Malaxideae</taxon>
        <taxon>Dendrobiinae</taxon>
        <taxon>Dendrobium</taxon>
    </lineage>
</organism>
<feature type="compositionally biased region" description="Basic residues" evidence="1">
    <location>
        <begin position="177"/>
        <end position="187"/>
    </location>
</feature>
<feature type="region of interest" description="Disordered" evidence="1">
    <location>
        <begin position="326"/>
        <end position="372"/>
    </location>
</feature>
<comment type="caution">
    <text evidence="2">The sequence shown here is derived from an EMBL/GenBank/DDBJ whole genome shotgun (WGS) entry which is preliminary data.</text>
</comment>
<evidence type="ECO:0000313" key="3">
    <source>
        <dbReference type="Proteomes" id="UP000829196"/>
    </source>
</evidence>
<dbReference type="EMBL" id="JAGYWB010000011">
    <property type="protein sequence ID" value="KAI0504295.1"/>
    <property type="molecule type" value="Genomic_DNA"/>
</dbReference>
<dbReference type="PANTHER" id="PTHR31286:SF165">
    <property type="entry name" value="DUF4283 DOMAIN-CONTAINING PROTEIN"/>
    <property type="match status" value="1"/>
</dbReference>
<feature type="compositionally biased region" description="Low complexity" evidence="1">
    <location>
        <begin position="328"/>
        <end position="351"/>
    </location>
</feature>
<proteinExistence type="predicted"/>
<feature type="compositionally biased region" description="Basic residues" evidence="1">
    <location>
        <begin position="359"/>
        <end position="372"/>
    </location>
</feature>
<reference evidence="2" key="1">
    <citation type="journal article" date="2022" name="Front. Genet.">
        <title>Chromosome-Scale Assembly of the Dendrobium nobile Genome Provides Insights Into the Molecular Mechanism of the Biosynthesis of the Medicinal Active Ingredient of Dendrobium.</title>
        <authorList>
            <person name="Xu Q."/>
            <person name="Niu S.-C."/>
            <person name="Li K.-L."/>
            <person name="Zheng P.-J."/>
            <person name="Zhang X.-J."/>
            <person name="Jia Y."/>
            <person name="Liu Y."/>
            <person name="Niu Y.-X."/>
            <person name="Yu L.-H."/>
            <person name="Chen D.-F."/>
            <person name="Zhang G.-Q."/>
        </authorList>
    </citation>
    <scope>NUCLEOTIDE SEQUENCE</scope>
    <source>
        <tissue evidence="2">Leaf</tissue>
    </source>
</reference>
<dbReference type="PANTHER" id="PTHR31286">
    <property type="entry name" value="GLYCINE-RICH CELL WALL STRUCTURAL PROTEIN 1.8-LIKE"/>
    <property type="match status" value="1"/>
</dbReference>
<dbReference type="OrthoDB" id="1302923at2759"/>
<evidence type="ECO:0008006" key="4">
    <source>
        <dbReference type="Google" id="ProtNLM"/>
    </source>
</evidence>
<protein>
    <recommendedName>
        <fullName evidence="4">DUF4283 domain-containing protein</fullName>
    </recommendedName>
</protein>
<evidence type="ECO:0000313" key="2">
    <source>
        <dbReference type="EMBL" id="KAI0504295.1"/>
    </source>
</evidence>
<keyword evidence="3" id="KW-1185">Reference proteome</keyword>
<gene>
    <name evidence="2" type="ORF">KFK09_015247</name>
</gene>
<dbReference type="Proteomes" id="UP000829196">
    <property type="component" value="Unassembled WGS sequence"/>
</dbReference>
<accession>A0A8T3B5L4</accession>
<feature type="compositionally biased region" description="Pro residues" evidence="1">
    <location>
        <begin position="248"/>
        <end position="263"/>
    </location>
</feature>
<feature type="region of interest" description="Disordered" evidence="1">
    <location>
        <begin position="166"/>
        <end position="216"/>
    </location>
</feature>
<name>A0A8T3B5L4_DENNO</name>
<evidence type="ECO:0000256" key="1">
    <source>
        <dbReference type="SAM" id="MobiDB-lite"/>
    </source>
</evidence>
<feature type="region of interest" description="Disordered" evidence="1">
    <location>
        <begin position="229"/>
        <end position="280"/>
    </location>
</feature>
<dbReference type="InterPro" id="IPR040256">
    <property type="entry name" value="At4g02000-like"/>
</dbReference>
<dbReference type="AlphaFoldDB" id="A0A8T3B5L4"/>
<feature type="compositionally biased region" description="Pro residues" evidence="1">
    <location>
        <begin position="197"/>
        <end position="214"/>
    </location>
</feature>